<dbReference type="Proteomes" id="UP000240883">
    <property type="component" value="Unassembled WGS sequence"/>
</dbReference>
<name>A0A2T2NDS8_CORCC</name>
<reference evidence="1 2" key="1">
    <citation type="journal article" date="2018" name="Front. Microbiol.">
        <title>Genome-Wide Analysis of Corynespora cassiicola Leaf Fall Disease Putative Effectors.</title>
        <authorList>
            <person name="Lopez D."/>
            <person name="Ribeiro S."/>
            <person name="Label P."/>
            <person name="Fumanal B."/>
            <person name="Venisse J.S."/>
            <person name="Kohler A."/>
            <person name="de Oliveira R.R."/>
            <person name="Labutti K."/>
            <person name="Lipzen A."/>
            <person name="Lail K."/>
            <person name="Bauer D."/>
            <person name="Ohm R.A."/>
            <person name="Barry K.W."/>
            <person name="Spatafora J."/>
            <person name="Grigoriev I.V."/>
            <person name="Martin F.M."/>
            <person name="Pujade-Renaud V."/>
        </authorList>
    </citation>
    <scope>NUCLEOTIDE SEQUENCE [LARGE SCALE GENOMIC DNA]</scope>
    <source>
        <strain evidence="1 2">Philippines</strain>
    </source>
</reference>
<accession>A0A2T2NDS8</accession>
<evidence type="ECO:0000313" key="2">
    <source>
        <dbReference type="Proteomes" id="UP000240883"/>
    </source>
</evidence>
<gene>
    <name evidence="1" type="ORF">BS50DRAFT_84627</name>
</gene>
<dbReference type="EMBL" id="KZ678139">
    <property type="protein sequence ID" value="PSN63594.1"/>
    <property type="molecule type" value="Genomic_DNA"/>
</dbReference>
<protein>
    <submittedName>
        <fullName evidence="1">Uncharacterized protein</fullName>
    </submittedName>
</protein>
<evidence type="ECO:0000313" key="1">
    <source>
        <dbReference type="EMBL" id="PSN63594.1"/>
    </source>
</evidence>
<organism evidence="1 2">
    <name type="scientific">Corynespora cassiicola Philippines</name>
    <dbReference type="NCBI Taxonomy" id="1448308"/>
    <lineage>
        <taxon>Eukaryota</taxon>
        <taxon>Fungi</taxon>
        <taxon>Dikarya</taxon>
        <taxon>Ascomycota</taxon>
        <taxon>Pezizomycotina</taxon>
        <taxon>Dothideomycetes</taxon>
        <taxon>Pleosporomycetidae</taxon>
        <taxon>Pleosporales</taxon>
        <taxon>Corynesporascaceae</taxon>
        <taxon>Corynespora</taxon>
    </lineage>
</organism>
<sequence length="191" mass="21084">MAQGIVKTGEAHKEAAKPRGTFCRTLQFAVARTLARSRVVWSINKGVALRSFRQDGLWQSGTPTSFRGVQHGGLWSFGECASSALSNSFSLQIWQQPSPQLSSPRMSAPGLRLWMHLRPTRWACTRCMSTYLHHAGFSFVLRGLVGAFVFVNVRPELWPASPRNHTPAPLCGPNHHGHGHKKLSGVTFSVI</sequence>
<proteinExistence type="predicted"/>
<dbReference type="AlphaFoldDB" id="A0A2T2NDS8"/>
<keyword evidence="2" id="KW-1185">Reference proteome</keyword>